<gene>
    <name evidence="1" type="ORF">LODBEIA_P25760</name>
</gene>
<sequence>MAINYPEYVNNQPPVITLREYDDADWAPSTCLDSRPEGYVVVLMEQPEQVIARIHGDDNKTLDTIFKSAKDQHARQEAEKQQQ</sequence>
<evidence type="ECO:0000313" key="2">
    <source>
        <dbReference type="Proteomes" id="UP001497383"/>
    </source>
</evidence>
<name>A0ABP0ZJN4_9ASCO</name>
<evidence type="ECO:0000313" key="1">
    <source>
        <dbReference type="EMBL" id="CAK9438352.1"/>
    </source>
</evidence>
<dbReference type="EMBL" id="OZ022407">
    <property type="protein sequence ID" value="CAK9438352.1"/>
    <property type="molecule type" value="Genomic_DNA"/>
</dbReference>
<dbReference type="GeneID" id="92207772"/>
<organism evidence="1 2">
    <name type="scientific">Lodderomyces beijingensis</name>
    <dbReference type="NCBI Taxonomy" id="1775926"/>
    <lineage>
        <taxon>Eukaryota</taxon>
        <taxon>Fungi</taxon>
        <taxon>Dikarya</taxon>
        <taxon>Ascomycota</taxon>
        <taxon>Saccharomycotina</taxon>
        <taxon>Pichiomycetes</taxon>
        <taxon>Debaryomycetaceae</taxon>
        <taxon>Candida/Lodderomyces clade</taxon>
        <taxon>Lodderomyces</taxon>
    </lineage>
</organism>
<keyword evidence="2" id="KW-1185">Reference proteome</keyword>
<accession>A0ABP0ZJN4</accession>
<dbReference type="RefSeq" id="XP_066829514.1">
    <property type="nucleotide sequence ID" value="XM_066972590.1"/>
</dbReference>
<dbReference type="Proteomes" id="UP001497383">
    <property type="component" value="Chromosome 3"/>
</dbReference>
<protein>
    <submittedName>
        <fullName evidence="1">Uncharacterized protein</fullName>
    </submittedName>
</protein>
<reference evidence="1 2" key="1">
    <citation type="submission" date="2024-03" db="EMBL/GenBank/DDBJ databases">
        <authorList>
            <person name="Brejova B."/>
        </authorList>
    </citation>
    <scope>NUCLEOTIDE SEQUENCE [LARGE SCALE GENOMIC DNA]</scope>
    <source>
        <strain evidence="1 2">CBS 14171</strain>
    </source>
</reference>
<proteinExistence type="predicted"/>